<dbReference type="EMBL" id="GL983285">
    <property type="protein sequence ID" value="EGR33881.1"/>
    <property type="molecule type" value="Genomic_DNA"/>
</dbReference>
<dbReference type="AlphaFoldDB" id="G0QLM5"/>
<dbReference type="Proteomes" id="UP000008983">
    <property type="component" value="Unassembled WGS sequence"/>
</dbReference>
<dbReference type="GO" id="GO:0005654">
    <property type="term" value="C:nucleoplasm"/>
    <property type="evidence" value="ECO:0007669"/>
    <property type="project" value="TreeGrafter"/>
</dbReference>
<dbReference type="InterPro" id="IPR051137">
    <property type="entry name" value="PP4R3-like"/>
</dbReference>
<evidence type="ECO:0000313" key="1">
    <source>
        <dbReference type="EMBL" id="EGR33881.1"/>
    </source>
</evidence>
<dbReference type="InterPro" id="IPR011992">
    <property type="entry name" value="EF-hand-dom_pair"/>
</dbReference>
<dbReference type="EC" id="1.6.3.1" evidence="1"/>
<dbReference type="PANTHER" id="PTHR23318:SF0">
    <property type="entry name" value="SERINE_THREONINE-PROTEIN PHOSPHATASE 4 REGULATORY SUBUNIT 3"/>
    <property type="match status" value="1"/>
</dbReference>
<dbReference type="Gene3D" id="2.30.29.30">
    <property type="entry name" value="Pleckstrin-homology domain (PH domain)/Phosphotyrosine-binding domain (PTB)"/>
    <property type="match status" value="1"/>
</dbReference>
<dbReference type="InterPro" id="IPR011993">
    <property type="entry name" value="PH-like_dom_sf"/>
</dbReference>
<dbReference type="RefSeq" id="XP_004039105.1">
    <property type="nucleotide sequence ID" value="XM_004039057.1"/>
</dbReference>
<dbReference type="InParanoid" id="G0QLM5"/>
<dbReference type="GO" id="GO:0072542">
    <property type="term" value="F:protein phosphatase activator activity"/>
    <property type="evidence" value="ECO:0007669"/>
    <property type="project" value="TreeGrafter"/>
</dbReference>
<dbReference type="Gene3D" id="1.10.238.10">
    <property type="entry name" value="EF-hand"/>
    <property type="match status" value="1"/>
</dbReference>
<evidence type="ECO:0000313" key="2">
    <source>
        <dbReference type="Proteomes" id="UP000008983"/>
    </source>
</evidence>
<accession>G0QLM5</accession>
<reference evidence="1 2" key="1">
    <citation type="submission" date="2011-07" db="EMBL/GenBank/DDBJ databases">
        <authorList>
            <person name="Coyne R."/>
            <person name="Brami D."/>
            <person name="Johnson J."/>
            <person name="Hostetler J."/>
            <person name="Hannick L."/>
            <person name="Clark T."/>
            <person name="Cassidy-Hanley D."/>
            <person name="Inman J."/>
        </authorList>
    </citation>
    <scope>NUCLEOTIDE SEQUENCE [LARGE SCALE GENOMIC DNA]</scope>
    <source>
        <strain evidence="1 2">G5</strain>
    </source>
</reference>
<keyword evidence="2" id="KW-1185">Reference proteome</keyword>
<dbReference type="OrthoDB" id="27483at2759"/>
<dbReference type="GO" id="GO:0030289">
    <property type="term" value="C:protein phosphatase 4 complex"/>
    <property type="evidence" value="ECO:0007669"/>
    <property type="project" value="TreeGrafter"/>
</dbReference>
<sequence length="406" mass="48381">MFNSYNNINNNKSWVDLGVGNMYHITQFNDQTEEQEEFIAVYANKTDELVETTELDQQEISKLVRNLEEKLIIQFRFNPENYYERQNGKIQFVTQIQNNQIKDTIVICREKVTSFEFAISFTDSQQTNEFWEYIKKNNGVNINEGSSYNDRNYGNIEPEMPSHQSLQEILQSFDSDFDFYVTAIMNKPEYINKLFEIFEELEDLEDYEKLNLIYQIVRKIQIIFYNCLGALECIYNKLKPIIFRNNIDILEYIKQNEFIKEFSDKFFNNLNDSIQFTSEIIKKYEKELIEKRILDREKFRDSIGILGLDYVQFSSDRIFNVIAGQTGIITFSKFLQYYDIIINGEESEQIKISFKLIDVQQKGFFIKEDLSSMINSIVRSWAALTQTQLNQKKFNIQQIIYLMLWI</sequence>
<organism evidence="1 2">
    <name type="scientific">Ichthyophthirius multifiliis</name>
    <name type="common">White spot disease agent</name>
    <name type="synonym">Ich</name>
    <dbReference type="NCBI Taxonomy" id="5932"/>
    <lineage>
        <taxon>Eukaryota</taxon>
        <taxon>Sar</taxon>
        <taxon>Alveolata</taxon>
        <taxon>Ciliophora</taxon>
        <taxon>Intramacronucleata</taxon>
        <taxon>Oligohymenophorea</taxon>
        <taxon>Hymenostomatida</taxon>
        <taxon>Ophryoglenina</taxon>
        <taxon>Ichthyophthirius</taxon>
    </lineage>
</organism>
<protein>
    <submittedName>
        <fullName evidence="1">Phosphatidylinositol-4-phosphate 5-kinase family protein, putative</fullName>
        <ecNumber evidence="1">1.6.3.1</ecNumber>
    </submittedName>
</protein>
<dbReference type="SUPFAM" id="SSF47473">
    <property type="entry name" value="EF-hand"/>
    <property type="match status" value="1"/>
</dbReference>
<proteinExistence type="predicted"/>
<dbReference type="PANTHER" id="PTHR23318">
    <property type="entry name" value="ATP SYNTHASE GAMMA-RELATED"/>
    <property type="match status" value="1"/>
</dbReference>
<dbReference type="GO" id="GO:0016174">
    <property type="term" value="F:NAD(P)H oxidase H2O2-forming activity"/>
    <property type="evidence" value="ECO:0007669"/>
    <property type="project" value="UniProtKB-EC"/>
</dbReference>
<name>G0QLM5_ICHMU</name>
<gene>
    <name evidence="1" type="ORF">IMG5_033330</name>
</gene>
<dbReference type="GeneID" id="14910068"/>
<keyword evidence="1" id="KW-0560">Oxidoreductase</keyword>